<dbReference type="GO" id="GO:0006281">
    <property type="term" value="P:DNA repair"/>
    <property type="evidence" value="ECO:0007669"/>
    <property type="project" value="UniProtKB-KW"/>
</dbReference>
<keyword evidence="9" id="KW-1185">Reference proteome</keyword>
<feature type="region of interest" description="Disordered" evidence="6">
    <location>
        <begin position="34"/>
        <end position="53"/>
    </location>
</feature>
<keyword evidence="4" id="KW-0234">DNA repair</keyword>
<evidence type="ECO:0000256" key="5">
    <source>
        <dbReference type="ARBA" id="ARBA00023242"/>
    </source>
</evidence>
<dbReference type="AlphaFoldDB" id="A0A2K5DVP6"/>
<protein>
    <submittedName>
        <fullName evidence="8">Aprataxin</fullName>
    </submittedName>
</protein>
<keyword evidence="2" id="KW-0227">DNA damage</keyword>
<sequence length="53" mass="6274">MVMRVCWLVRQDSRHQRIRLPHLEAVVIGRGPETKITDKKCSRQQGRSQSHQH</sequence>
<dbReference type="Ensembl" id="ENSANAT00000042917.1">
    <property type="protein sequence ID" value="ENSANAP00000024997.1"/>
    <property type="gene ID" value="ENSANAG00000030160.1"/>
</dbReference>
<feature type="compositionally biased region" description="Low complexity" evidence="6">
    <location>
        <begin position="43"/>
        <end position="53"/>
    </location>
</feature>
<evidence type="ECO:0000256" key="2">
    <source>
        <dbReference type="ARBA" id="ARBA00022763"/>
    </source>
</evidence>
<proteinExistence type="predicted"/>
<gene>
    <name evidence="8" type="primary">APTX</name>
</gene>
<evidence type="ECO:0000259" key="7">
    <source>
        <dbReference type="Pfam" id="PF17913"/>
    </source>
</evidence>
<dbReference type="Gene3D" id="2.60.200.20">
    <property type="match status" value="1"/>
</dbReference>
<feature type="domain" description="PNK FHA" evidence="7">
    <location>
        <begin position="6"/>
        <end position="45"/>
    </location>
</feature>
<name>A0A2K5DVP6_AOTNA</name>
<dbReference type="InterPro" id="IPR008984">
    <property type="entry name" value="SMAD_FHA_dom_sf"/>
</dbReference>
<accession>A0A2K5DVP6</accession>
<evidence type="ECO:0000313" key="8">
    <source>
        <dbReference type="Ensembl" id="ENSANAP00000024997.1"/>
    </source>
</evidence>
<dbReference type="InterPro" id="IPR041388">
    <property type="entry name" value="FHA_2"/>
</dbReference>
<organism evidence="8 9">
    <name type="scientific">Aotus nancymaae</name>
    <name type="common">Ma's night monkey</name>
    <dbReference type="NCBI Taxonomy" id="37293"/>
    <lineage>
        <taxon>Eukaryota</taxon>
        <taxon>Metazoa</taxon>
        <taxon>Chordata</taxon>
        <taxon>Craniata</taxon>
        <taxon>Vertebrata</taxon>
        <taxon>Euteleostomi</taxon>
        <taxon>Mammalia</taxon>
        <taxon>Eutheria</taxon>
        <taxon>Euarchontoglires</taxon>
        <taxon>Primates</taxon>
        <taxon>Haplorrhini</taxon>
        <taxon>Platyrrhini</taxon>
        <taxon>Aotidae</taxon>
        <taxon>Aotus</taxon>
    </lineage>
</organism>
<reference evidence="8" key="2">
    <citation type="submission" date="2025-09" db="UniProtKB">
        <authorList>
            <consortium name="Ensembl"/>
        </authorList>
    </citation>
    <scope>IDENTIFICATION</scope>
</reference>
<dbReference type="SUPFAM" id="SSF49879">
    <property type="entry name" value="SMAD/FHA domain"/>
    <property type="match status" value="1"/>
</dbReference>
<keyword evidence="5" id="KW-0539">Nucleus</keyword>
<dbReference type="GO" id="GO:0005634">
    <property type="term" value="C:nucleus"/>
    <property type="evidence" value="ECO:0007669"/>
    <property type="project" value="UniProtKB-SubCell"/>
</dbReference>
<dbReference type="Pfam" id="PF17913">
    <property type="entry name" value="FHA_2"/>
    <property type="match status" value="1"/>
</dbReference>
<reference evidence="8" key="1">
    <citation type="submission" date="2025-08" db="UniProtKB">
        <authorList>
            <consortium name="Ensembl"/>
        </authorList>
    </citation>
    <scope>IDENTIFICATION</scope>
</reference>
<dbReference type="GeneTree" id="ENSGT00940000156806"/>
<evidence type="ECO:0000256" key="3">
    <source>
        <dbReference type="ARBA" id="ARBA00022801"/>
    </source>
</evidence>
<evidence type="ECO:0000256" key="1">
    <source>
        <dbReference type="ARBA" id="ARBA00004123"/>
    </source>
</evidence>
<comment type="subcellular location">
    <subcellularLocation>
        <location evidence="1">Nucleus</location>
    </subcellularLocation>
</comment>
<dbReference type="GO" id="GO:0016787">
    <property type="term" value="F:hydrolase activity"/>
    <property type="evidence" value="ECO:0007669"/>
    <property type="project" value="UniProtKB-KW"/>
</dbReference>
<evidence type="ECO:0000313" key="9">
    <source>
        <dbReference type="Proteomes" id="UP000233020"/>
    </source>
</evidence>
<keyword evidence="3" id="KW-0378">Hydrolase</keyword>
<dbReference type="Proteomes" id="UP000233020">
    <property type="component" value="Unplaced"/>
</dbReference>
<evidence type="ECO:0000256" key="4">
    <source>
        <dbReference type="ARBA" id="ARBA00023204"/>
    </source>
</evidence>
<evidence type="ECO:0000256" key="6">
    <source>
        <dbReference type="SAM" id="MobiDB-lite"/>
    </source>
</evidence>